<feature type="compositionally biased region" description="Basic and acidic residues" evidence="1">
    <location>
        <begin position="69"/>
        <end position="82"/>
    </location>
</feature>
<proteinExistence type="predicted"/>
<evidence type="ECO:0008006" key="5">
    <source>
        <dbReference type="Google" id="ProtNLM"/>
    </source>
</evidence>
<dbReference type="AlphaFoldDB" id="A0A6G0XK72"/>
<comment type="caution">
    <text evidence="3">The sequence shown here is derived from an EMBL/GenBank/DDBJ whole genome shotgun (WGS) entry which is preliminary data.</text>
</comment>
<dbReference type="VEuPathDB" id="FungiDB:AeMF1_018767"/>
<keyword evidence="2" id="KW-0732">Signal</keyword>
<feature type="region of interest" description="Disordered" evidence="1">
    <location>
        <begin position="33"/>
        <end position="82"/>
    </location>
</feature>
<accession>A0A6G0XK72</accession>
<name>A0A6G0XK72_9STRA</name>
<dbReference type="EMBL" id="VJMJ01000051">
    <property type="protein sequence ID" value="KAF0740535.1"/>
    <property type="molecule type" value="Genomic_DNA"/>
</dbReference>
<sequence>MRMSLAAMMACMFAVNSLSTGASALKEDLAASLTHEDDADSDIHRSSTSPSDLDDEEPENNDEFDEEEIARQNDPEWQEWRANTDIEYIPPSMADEEYDEYIEADAL</sequence>
<feature type="compositionally biased region" description="Acidic residues" evidence="1">
    <location>
        <begin position="52"/>
        <end position="68"/>
    </location>
</feature>
<dbReference type="Proteomes" id="UP000481153">
    <property type="component" value="Unassembled WGS sequence"/>
</dbReference>
<feature type="signal peptide" evidence="2">
    <location>
        <begin position="1"/>
        <end position="24"/>
    </location>
</feature>
<evidence type="ECO:0000256" key="2">
    <source>
        <dbReference type="SAM" id="SignalP"/>
    </source>
</evidence>
<evidence type="ECO:0000256" key="1">
    <source>
        <dbReference type="SAM" id="MobiDB-lite"/>
    </source>
</evidence>
<protein>
    <recommendedName>
        <fullName evidence="5">RxLR effector protein</fullName>
    </recommendedName>
</protein>
<reference evidence="3 4" key="1">
    <citation type="submission" date="2019-07" db="EMBL/GenBank/DDBJ databases">
        <title>Genomics analysis of Aphanomyces spp. identifies a new class of oomycete effector associated with host adaptation.</title>
        <authorList>
            <person name="Gaulin E."/>
        </authorList>
    </citation>
    <scope>NUCLEOTIDE SEQUENCE [LARGE SCALE GENOMIC DNA]</scope>
    <source>
        <strain evidence="3 4">ATCC 201684</strain>
    </source>
</reference>
<feature type="chain" id="PRO_5026210609" description="RxLR effector protein" evidence="2">
    <location>
        <begin position="25"/>
        <end position="107"/>
    </location>
</feature>
<evidence type="ECO:0000313" key="3">
    <source>
        <dbReference type="EMBL" id="KAF0740535.1"/>
    </source>
</evidence>
<organism evidence="3 4">
    <name type="scientific">Aphanomyces euteiches</name>
    <dbReference type="NCBI Taxonomy" id="100861"/>
    <lineage>
        <taxon>Eukaryota</taxon>
        <taxon>Sar</taxon>
        <taxon>Stramenopiles</taxon>
        <taxon>Oomycota</taxon>
        <taxon>Saprolegniomycetes</taxon>
        <taxon>Saprolegniales</taxon>
        <taxon>Verrucalvaceae</taxon>
        <taxon>Aphanomyces</taxon>
    </lineage>
</organism>
<evidence type="ECO:0000313" key="4">
    <source>
        <dbReference type="Proteomes" id="UP000481153"/>
    </source>
</evidence>
<gene>
    <name evidence="3" type="ORF">Ae201684_004080</name>
</gene>
<keyword evidence="4" id="KW-1185">Reference proteome</keyword>